<sequence>MAATWRARDARRGCGTRTGQWCVLPARQRWLSAARSALAAVRRGRRAVCRPVRDRQWWRSGSGSCVDPARPDAVSGVCVAGAGGAACVAGTVDDGVCRRRRRSSACVAEEEDGGAWRRSAWRRPRRSGELVAHGDAEWVLQKMACVAGEQTTACVAEKKVAASVWR</sequence>
<protein>
    <submittedName>
        <fullName evidence="1">Uncharacterized protein</fullName>
    </submittedName>
</protein>
<organism evidence="1 2">
    <name type="scientific">Panicum virgatum</name>
    <name type="common">Blackwell switchgrass</name>
    <dbReference type="NCBI Taxonomy" id="38727"/>
    <lineage>
        <taxon>Eukaryota</taxon>
        <taxon>Viridiplantae</taxon>
        <taxon>Streptophyta</taxon>
        <taxon>Embryophyta</taxon>
        <taxon>Tracheophyta</taxon>
        <taxon>Spermatophyta</taxon>
        <taxon>Magnoliopsida</taxon>
        <taxon>Liliopsida</taxon>
        <taxon>Poales</taxon>
        <taxon>Poaceae</taxon>
        <taxon>PACMAD clade</taxon>
        <taxon>Panicoideae</taxon>
        <taxon>Panicodae</taxon>
        <taxon>Paniceae</taxon>
        <taxon>Panicinae</taxon>
        <taxon>Panicum</taxon>
        <taxon>Panicum sect. Hiantes</taxon>
    </lineage>
</organism>
<comment type="caution">
    <text evidence="1">The sequence shown here is derived from an EMBL/GenBank/DDBJ whole genome shotgun (WGS) entry which is preliminary data.</text>
</comment>
<dbReference type="Proteomes" id="UP000823388">
    <property type="component" value="Chromosome 7K"/>
</dbReference>
<evidence type="ECO:0000313" key="1">
    <source>
        <dbReference type="EMBL" id="KAG2570323.1"/>
    </source>
</evidence>
<dbReference type="AlphaFoldDB" id="A0A8T0Q8P4"/>
<proteinExistence type="predicted"/>
<gene>
    <name evidence="1" type="ORF">PVAP13_7KG104909</name>
</gene>
<reference evidence="1" key="1">
    <citation type="submission" date="2020-05" db="EMBL/GenBank/DDBJ databases">
        <title>WGS assembly of Panicum virgatum.</title>
        <authorList>
            <person name="Lovell J.T."/>
            <person name="Jenkins J."/>
            <person name="Shu S."/>
            <person name="Juenger T.E."/>
            <person name="Schmutz J."/>
        </authorList>
    </citation>
    <scope>NUCLEOTIDE SEQUENCE</scope>
    <source>
        <strain evidence="1">AP13</strain>
    </source>
</reference>
<keyword evidence="2" id="KW-1185">Reference proteome</keyword>
<evidence type="ECO:0000313" key="2">
    <source>
        <dbReference type="Proteomes" id="UP000823388"/>
    </source>
</evidence>
<name>A0A8T0Q8P4_PANVG</name>
<accession>A0A8T0Q8P4</accession>
<dbReference type="EMBL" id="CM029049">
    <property type="protein sequence ID" value="KAG2570323.1"/>
    <property type="molecule type" value="Genomic_DNA"/>
</dbReference>